<evidence type="ECO:0000256" key="5">
    <source>
        <dbReference type="ARBA" id="ARBA00022741"/>
    </source>
</evidence>
<dbReference type="RefSeq" id="WP_007473801.1">
    <property type="nucleotide sequence ID" value="NZ_KQ130619.1"/>
</dbReference>
<dbReference type="SUPFAM" id="SSF82649">
    <property type="entry name" value="SufE/NifU"/>
    <property type="match status" value="1"/>
</dbReference>
<evidence type="ECO:0000256" key="1">
    <source>
        <dbReference type="ARBA" id="ARBA00005085"/>
    </source>
</evidence>
<dbReference type="NCBIfam" id="TIGR00545">
    <property type="entry name" value="lipoyltrans"/>
    <property type="match status" value="1"/>
</dbReference>
<comment type="pathway">
    <text evidence="1">Protein modification; protein lipoylation via exogenous pathway; protein N(6)-(lipoyl)lysine from lipoate: step 2/2.</text>
</comment>
<dbReference type="PROSITE" id="PS51733">
    <property type="entry name" value="BPL_LPL_CATALYTIC"/>
    <property type="match status" value="1"/>
</dbReference>
<sequence>MIYLENHDELDQAKNFAMEEYALRFLPEDETYFMFYRMNPSVIVGKNQNMYEEINHSYIEQNQVDVLRRLSGGGAVYNDLGNISFSIITKDDGNSFQNFEKFTMPVIKALETLGVEATLSGRNDIEIGGKKISGNAQFITKGRLYSHGTLLFDVNLDNVQKALHVDPEKYLSKGVKSVRSRVTNIREHLKEDMDILGFKQVLLNSIFATKDIPTYSFTKEDLEGIKKIEKERYRNPAWTYGRSPKGLVTKKKRFDAGTVQFHLETKKGFITEIKIFGDFFGMYDISELEEKLTGIFYTREALRNVLTPDEVARYFGRIPRDELLDFLL</sequence>
<dbReference type="GO" id="GO:0016979">
    <property type="term" value="F:lipoate-protein ligase activity"/>
    <property type="evidence" value="ECO:0007669"/>
    <property type="project" value="UniProtKB-EC"/>
</dbReference>
<evidence type="ECO:0000256" key="3">
    <source>
        <dbReference type="ARBA" id="ARBA00012367"/>
    </source>
</evidence>
<dbReference type="CDD" id="cd16443">
    <property type="entry name" value="LplA"/>
    <property type="match status" value="1"/>
</dbReference>
<dbReference type="GO" id="GO:0005524">
    <property type="term" value="F:ATP binding"/>
    <property type="evidence" value="ECO:0007669"/>
    <property type="project" value="UniProtKB-KW"/>
</dbReference>
<dbReference type="InterPro" id="IPR045864">
    <property type="entry name" value="aa-tRNA-synth_II/BPL/LPL"/>
</dbReference>
<dbReference type="OrthoDB" id="9788148at2"/>
<evidence type="ECO:0000259" key="8">
    <source>
        <dbReference type="PROSITE" id="PS51733"/>
    </source>
</evidence>
<keyword evidence="6" id="KW-0067">ATP-binding</keyword>
<dbReference type="EC" id="6.3.1.20" evidence="3"/>
<name>A0A0J8GCG1_9LIST</name>
<gene>
    <name evidence="9" type="ORF">X560_2314</name>
</gene>
<evidence type="ECO:0000256" key="6">
    <source>
        <dbReference type="ARBA" id="ARBA00022840"/>
    </source>
</evidence>
<comment type="caution">
    <text evidence="9">The sequence shown here is derived from an EMBL/GenBank/DDBJ whole genome shotgun (WGS) entry which is preliminary data.</text>
</comment>
<feature type="domain" description="BPL/LPL catalytic" evidence="8">
    <location>
        <begin position="27"/>
        <end position="214"/>
    </location>
</feature>
<dbReference type="UniPathway" id="UPA00537">
    <property type="reaction ID" value="UER00594"/>
</dbReference>
<keyword evidence="4 9" id="KW-0436">Ligase</keyword>
<dbReference type="InterPro" id="IPR004562">
    <property type="entry name" value="LipoylTrfase_LipoateP_Ligase"/>
</dbReference>
<keyword evidence="10" id="KW-1185">Reference proteome</keyword>
<evidence type="ECO:0000256" key="2">
    <source>
        <dbReference type="ARBA" id="ARBA00005124"/>
    </source>
</evidence>
<dbReference type="FunFam" id="3.30.930.10:FF:000072">
    <property type="entry name" value="Lipoate--protein ligase"/>
    <property type="match status" value="1"/>
</dbReference>
<evidence type="ECO:0000256" key="7">
    <source>
        <dbReference type="ARBA" id="ARBA00048037"/>
    </source>
</evidence>
<comment type="catalytic activity">
    <reaction evidence="7">
        <text>L-lysyl-[lipoyl-carrier protein] + (R)-lipoate + ATP = N(6)-[(R)-lipoyl]-L-lysyl-[lipoyl-carrier protein] + AMP + diphosphate + H(+)</text>
        <dbReference type="Rhea" id="RHEA:49288"/>
        <dbReference type="Rhea" id="RHEA-COMP:10500"/>
        <dbReference type="Rhea" id="RHEA-COMP:10502"/>
        <dbReference type="ChEBI" id="CHEBI:15378"/>
        <dbReference type="ChEBI" id="CHEBI:29969"/>
        <dbReference type="ChEBI" id="CHEBI:30616"/>
        <dbReference type="ChEBI" id="CHEBI:33019"/>
        <dbReference type="ChEBI" id="CHEBI:83088"/>
        <dbReference type="ChEBI" id="CHEBI:83099"/>
        <dbReference type="ChEBI" id="CHEBI:456215"/>
        <dbReference type="EC" id="6.3.1.20"/>
    </reaction>
</comment>
<dbReference type="EMBL" id="AZHO01000030">
    <property type="protein sequence ID" value="KMT58488.1"/>
    <property type="molecule type" value="Genomic_DNA"/>
</dbReference>
<proteinExistence type="predicted"/>
<dbReference type="PATRIC" id="fig|1430899.3.peg.2363"/>
<dbReference type="InterPro" id="IPR019491">
    <property type="entry name" value="Lipoate_protein_ligase_C"/>
</dbReference>
<dbReference type="Gene3D" id="3.30.390.50">
    <property type="entry name" value="CO dehydrogenase flavoprotein, C-terminal domain"/>
    <property type="match status" value="1"/>
</dbReference>
<dbReference type="Proteomes" id="UP000052258">
    <property type="component" value="Unassembled WGS sequence"/>
</dbReference>
<dbReference type="Pfam" id="PF10437">
    <property type="entry name" value="Lip_prot_lig_C"/>
    <property type="match status" value="1"/>
</dbReference>
<dbReference type="GO" id="GO:0017118">
    <property type="term" value="F:lipoyltransferase activity"/>
    <property type="evidence" value="ECO:0007669"/>
    <property type="project" value="TreeGrafter"/>
</dbReference>
<dbReference type="SUPFAM" id="SSF55681">
    <property type="entry name" value="Class II aaRS and biotin synthetases"/>
    <property type="match status" value="1"/>
</dbReference>
<dbReference type="Gene3D" id="3.30.930.10">
    <property type="entry name" value="Bira Bifunctional Protein, Domain 2"/>
    <property type="match status" value="1"/>
</dbReference>
<dbReference type="AlphaFoldDB" id="A0A0J8GCG1"/>
<dbReference type="PANTHER" id="PTHR12561:SF3">
    <property type="entry name" value="LIPOYLTRANSFERASE 1, MITOCHONDRIAL"/>
    <property type="match status" value="1"/>
</dbReference>
<organism evidence="9 10">
    <name type="scientific">Listeria fleischmannii 1991</name>
    <dbReference type="NCBI Taxonomy" id="1430899"/>
    <lineage>
        <taxon>Bacteria</taxon>
        <taxon>Bacillati</taxon>
        <taxon>Bacillota</taxon>
        <taxon>Bacilli</taxon>
        <taxon>Bacillales</taxon>
        <taxon>Listeriaceae</taxon>
        <taxon>Listeria</taxon>
    </lineage>
</organism>
<reference evidence="9 10" key="1">
    <citation type="journal article" date="2015" name="Genome Biol. Evol.">
        <title>Comparative Genomics of Listeria Sensu Lato: Genus-Wide Differences in Evolutionary Dynamics and the Progressive Gain of Complex, Potentially Pathogenicity-Related Traits through Lateral Gene Transfer.</title>
        <authorList>
            <person name="Chiara M."/>
            <person name="Caruso M."/>
            <person name="D'Erchia A.M."/>
            <person name="Manzari C."/>
            <person name="Fraccalvieri R."/>
            <person name="Goffredo E."/>
            <person name="Latorre L."/>
            <person name="Miccolupo A."/>
            <person name="Padalino I."/>
            <person name="Santagada G."/>
            <person name="Chiocco D."/>
            <person name="Pesole G."/>
            <person name="Horner D.S."/>
            <person name="Parisi A."/>
        </authorList>
    </citation>
    <scope>NUCLEOTIDE SEQUENCE [LARGE SCALE GENOMIC DNA]</scope>
    <source>
        <strain evidence="9 10">1991</strain>
    </source>
</reference>
<dbReference type="InterPro" id="IPR004143">
    <property type="entry name" value="BPL_LPL_catalytic"/>
</dbReference>
<dbReference type="Pfam" id="PF21948">
    <property type="entry name" value="LplA-B_cat"/>
    <property type="match status" value="1"/>
</dbReference>
<dbReference type="GO" id="GO:0005737">
    <property type="term" value="C:cytoplasm"/>
    <property type="evidence" value="ECO:0007669"/>
    <property type="project" value="TreeGrafter"/>
</dbReference>
<evidence type="ECO:0000313" key="9">
    <source>
        <dbReference type="EMBL" id="KMT58488.1"/>
    </source>
</evidence>
<dbReference type="GO" id="GO:0009249">
    <property type="term" value="P:protein lipoylation"/>
    <property type="evidence" value="ECO:0007669"/>
    <property type="project" value="InterPro"/>
</dbReference>
<protein>
    <recommendedName>
        <fullName evidence="3">lipoate--protein ligase</fullName>
        <ecNumber evidence="3">6.3.1.20</ecNumber>
    </recommendedName>
</protein>
<keyword evidence="5" id="KW-0547">Nucleotide-binding</keyword>
<comment type="pathway">
    <text evidence="2">Protein modification; protein lipoylation via exogenous pathway; protein N(6)-(lipoyl)lysine from lipoate: step 1/2.</text>
</comment>
<dbReference type="PANTHER" id="PTHR12561">
    <property type="entry name" value="LIPOATE-PROTEIN LIGASE"/>
    <property type="match status" value="1"/>
</dbReference>
<evidence type="ECO:0000313" key="10">
    <source>
        <dbReference type="Proteomes" id="UP000052258"/>
    </source>
</evidence>
<evidence type="ECO:0000256" key="4">
    <source>
        <dbReference type="ARBA" id="ARBA00022598"/>
    </source>
</evidence>
<keyword evidence="9" id="KW-0808">Transferase</keyword>
<accession>A0A0J8GCG1</accession>